<evidence type="ECO:0000256" key="10">
    <source>
        <dbReference type="ARBA" id="ARBA00023134"/>
    </source>
</evidence>
<feature type="binding site" evidence="11">
    <location>
        <position position="252"/>
    </location>
    <ligand>
        <name>K(+)</name>
        <dbReference type="ChEBI" id="CHEBI:29103"/>
    </ligand>
</feature>
<feature type="binding site" evidence="11">
    <location>
        <position position="30"/>
    </location>
    <ligand>
        <name>(6S)-5-formyl-5,6,7,8-tetrahydrofolate</name>
        <dbReference type="ChEBI" id="CHEBI:57457"/>
    </ligand>
</feature>
<feature type="binding site" evidence="11">
    <location>
        <position position="233"/>
    </location>
    <ligand>
        <name>K(+)</name>
        <dbReference type="ChEBI" id="CHEBI:29103"/>
    </ligand>
</feature>
<dbReference type="GO" id="GO:0002098">
    <property type="term" value="P:tRNA wobble uridine modification"/>
    <property type="evidence" value="ECO:0007669"/>
    <property type="project" value="TreeGrafter"/>
</dbReference>
<proteinExistence type="inferred from homology"/>
<dbReference type="Proteomes" id="UP000295763">
    <property type="component" value="Unassembled WGS sequence"/>
</dbReference>
<evidence type="ECO:0000256" key="2">
    <source>
        <dbReference type="ARBA" id="ARBA00011043"/>
    </source>
</evidence>
<dbReference type="GO" id="GO:0003924">
    <property type="term" value="F:GTPase activity"/>
    <property type="evidence" value="ECO:0007669"/>
    <property type="project" value="UniProtKB-UniRule"/>
</dbReference>
<comment type="function">
    <text evidence="11">Exhibits a very high intrinsic GTPase hydrolysis rate. Involved in the addition of a carboxymethylaminomethyl (cmnm) group at the wobble position (U34) of certain tRNAs, forming tRNA-cmnm(5)s(2)U34.</text>
</comment>
<evidence type="ECO:0000256" key="1">
    <source>
        <dbReference type="ARBA" id="ARBA00004496"/>
    </source>
</evidence>
<dbReference type="FunFam" id="3.40.50.300:FF:000249">
    <property type="entry name" value="tRNA modification GTPase MnmE"/>
    <property type="match status" value="1"/>
</dbReference>
<evidence type="ECO:0000256" key="9">
    <source>
        <dbReference type="ARBA" id="ARBA00022958"/>
    </source>
</evidence>
<dbReference type="Pfam" id="PF01926">
    <property type="entry name" value="MMR_HSR1"/>
    <property type="match status" value="1"/>
</dbReference>
<evidence type="ECO:0000313" key="14">
    <source>
        <dbReference type="EMBL" id="TCP93413.1"/>
    </source>
</evidence>
<evidence type="ECO:0000256" key="4">
    <source>
        <dbReference type="ARBA" id="ARBA00022694"/>
    </source>
</evidence>
<keyword evidence="3 11" id="KW-0963">Cytoplasm</keyword>
<evidence type="ECO:0000256" key="7">
    <source>
        <dbReference type="ARBA" id="ARBA00022801"/>
    </source>
</evidence>
<dbReference type="InterPro" id="IPR027368">
    <property type="entry name" value="MnmE_dom2"/>
</dbReference>
<dbReference type="Gene3D" id="3.30.1360.120">
    <property type="entry name" value="Probable tRNA modification gtpase trme, domain 1"/>
    <property type="match status" value="1"/>
</dbReference>
<feature type="binding site" evidence="11">
    <location>
        <position position="257"/>
    </location>
    <ligand>
        <name>K(+)</name>
        <dbReference type="ChEBI" id="CHEBI:29103"/>
    </ligand>
</feature>
<dbReference type="CDD" id="cd04164">
    <property type="entry name" value="trmE"/>
    <property type="match status" value="1"/>
</dbReference>
<dbReference type="InterPro" id="IPR004520">
    <property type="entry name" value="GTPase_MnmE"/>
</dbReference>
<dbReference type="GO" id="GO:0005829">
    <property type="term" value="C:cytosol"/>
    <property type="evidence" value="ECO:0007669"/>
    <property type="project" value="TreeGrafter"/>
</dbReference>
<dbReference type="AlphaFoldDB" id="A0A4V2T1F0"/>
<keyword evidence="5 11" id="KW-0479">Metal-binding</keyword>
<evidence type="ECO:0000256" key="5">
    <source>
        <dbReference type="ARBA" id="ARBA00022723"/>
    </source>
</evidence>
<evidence type="ECO:0000256" key="6">
    <source>
        <dbReference type="ARBA" id="ARBA00022741"/>
    </source>
</evidence>
<keyword evidence="7 11" id="KW-0378">Hydrolase</keyword>
<feature type="domain" description="TrmE-type G" evidence="13">
    <location>
        <begin position="223"/>
        <end position="384"/>
    </location>
</feature>
<dbReference type="RefSeq" id="WP_131977668.1">
    <property type="nucleotide sequence ID" value="NZ_SLYB01000019.1"/>
</dbReference>
<evidence type="ECO:0000313" key="15">
    <source>
        <dbReference type="Proteomes" id="UP000295763"/>
    </source>
</evidence>
<dbReference type="InterPro" id="IPR005225">
    <property type="entry name" value="Small_GTP-bd"/>
</dbReference>
<dbReference type="InterPro" id="IPR027417">
    <property type="entry name" value="P-loop_NTPase"/>
</dbReference>
<dbReference type="Pfam" id="PF12631">
    <property type="entry name" value="MnmE_helical"/>
    <property type="match status" value="1"/>
</dbReference>
<evidence type="ECO:0000256" key="11">
    <source>
        <dbReference type="HAMAP-Rule" id="MF_00379"/>
    </source>
</evidence>
<feature type="binding site" evidence="11">
    <location>
        <position position="87"/>
    </location>
    <ligand>
        <name>(6S)-5-formyl-5,6,7,8-tetrahydrofolate</name>
        <dbReference type="ChEBI" id="CHEBI:57457"/>
    </ligand>
</feature>
<evidence type="ECO:0000256" key="8">
    <source>
        <dbReference type="ARBA" id="ARBA00022842"/>
    </source>
</evidence>
<dbReference type="Pfam" id="PF10396">
    <property type="entry name" value="TrmE_N"/>
    <property type="match status" value="1"/>
</dbReference>
<organism evidence="14 15">
    <name type="scientific">Cricetibacter osteomyelitidis</name>
    <dbReference type="NCBI Taxonomy" id="1521931"/>
    <lineage>
        <taxon>Bacteria</taxon>
        <taxon>Pseudomonadati</taxon>
        <taxon>Pseudomonadota</taxon>
        <taxon>Gammaproteobacteria</taxon>
        <taxon>Pasteurellales</taxon>
        <taxon>Pasteurellaceae</taxon>
        <taxon>Cricetibacter</taxon>
    </lineage>
</organism>
<dbReference type="NCBIfam" id="NF003661">
    <property type="entry name" value="PRK05291.1-3"/>
    <property type="match status" value="1"/>
</dbReference>
<dbReference type="NCBIfam" id="TIGR00450">
    <property type="entry name" value="mnmE_trmE_thdF"/>
    <property type="match status" value="1"/>
</dbReference>
<feature type="binding site" evidence="11">
    <location>
        <begin position="252"/>
        <end position="258"/>
    </location>
    <ligand>
        <name>GTP</name>
        <dbReference type="ChEBI" id="CHEBI:37565"/>
    </ligand>
</feature>
<dbReference type="EC" id="3.6.-.-" evidence="11"/>
<dbReference type="PANTHER" id="PTHR42714">
    <property type="entry name" value="TRNA MODIFICATION GTPASE GTPBP3"/>
    <property type="match status" value="1"/>
</dbReference>
<feature type="binding site" evidence="11">
    <location>
        <position position="127"/>
    </location>
    <ligand>
        <name>(6S)-5-formyl-5,6,7,8-tetrahydrofolate</name>
        <dbReference type="ChEBI" id="CHEBI:57457"/>
    </ligand>
</feature>
<feature type="binding site" evidence="11">
    <location>
        <begin position="277"/>
        <end position="280"/>
    </location>
    <ligand>
        <name>GTP</name>
        <dbReference type="ChEBI" id="CHEBI:37565"/>
    </ligand>
</feature>
<feature type="binding site" evidence="11">
    <location>
        <begin position="342"/>
        <end position="345"/>
    </location>
    <ligand>
        <name>GTP</name>
        <dbReference type="ChEBI" id="CHEBI:37565"/>
    </ligand>
</feature>
<evidence type="ECO:0000259" key="13">
    <source>
        <dbReference type="PROSITE" id="PS51709"/>
    </source>
</evidence>
<keyword evidence="10 11" id="KW-0342">GTP-binding</keyword>
<comment type="caution">
    <text evidence="11">Lacks conserved residue(s) required for the propagation of feature annotation.</text>
</comment>
<keyword evidence="9 11" id="KW-0630">Potassium</keyword>
<dbReference type="InterPro" id="IPR025867">
    <property type="entry name" value="MnmE_helical"/>
</dbReference>
<dbReference type="InterPro" id="IPR018948">
    <property type="entry name" value="GTP-bd_TrmE_N"/>
</dbReference>
<dbReference type="InterPro" id="IPR031168">
    <property type="entry name" value="G_TrmE"/>
</dbReference>
<comment type="similarity">
    <text evidence="2 11 12">Belongs to the TRAFAC class TrmE-Era-EngA-EngB-Septin-like GTPase superfamily. TrmE GTPase family.</text>
</comment>
<dbReference type="GO" id="GO:0005525">
    <property type="term" value="F:GTP binding"/>
    <property type="evidence" value="ECO:0007669"/>
    <property type="project" value="UniProtKB-UniRule"/>
</dbReference>
<evidence type="ECO:0000256" key="3">
    <source>
        <dbReference type="ARBA" id="ARBA00022490"/>
    </source>
</evidence>
<evidence type="ECO:0000256" key="12">
    <source>
        <dbReference type="RuleBase" id="RU003313"/>
    </source>
</evidence>
<comment type="subcellular location">
    <subcellularLocation>
        <location evidence="1 11">Cytoplasm</location>
    </subcellularLocation>
</comment>
<dbReference type="SUPFAM" id="SSF116878">
    <property type="entry name" value="TrmE connector domain"/>
    <property type="match status" value="1"/>
</dbReference>
<comment type="subunit">
    <text evidence="11">Homodimer. Heterotetramer of two MnmE and two MnmG subunits.</text>
</comment>
<comment type="caution">
    <text evidence="14">The sequence shown here is derived from an EMBL/GenBank/DDBJ whole genome shotgun (WGS) entry which is preliminary data.</text>
</comment>
<keyword evidence="8 11" id="KW-0460">Magnesium</keyword>
<dbReference type="HAMAP" id="MF_00379">
    <property type="entry name" value="GTPase_MnmE"/>
    <property type="match status" value="1"/>
</dbReference>
<dbReference type="GO" id="GO:0046872">
    <property type="term" value="F:metal ion binding"/>
    <property type="evidence" value="ECO:0007669"/>
    <property type="project" value="UniProtKB-KW"/>
</dbReference>
<dbReference type="PROSITE" id="PS51709">
    <property type="entry name" value="G_TRME"/>
    <property type="match status" value="1"/>
</dbReference>
<feature type="binding site" evidence="11">
    <location>
        <position position="461"/>
    </location>
    <ligand>
        <name>(6S)-5-formyl-5,6,7,8-tetrahydrofolate</name>
        <dbReference type="ChEBI" id="CHEBI:57457"/>
    </ligand>
</feature>
<dbReference type="FunFam" id="3.30.1360.120:FF:000001">
    <property type="entry name" value="tRNA modification GTPase MnmE"/>
    <property type="match status" value="1"/>
</dbReference>
<dbReference type="Gene3D" id="1.20.120.430">
    <property type="entry name" value="tRNA modification GTPase MnmE domain 2"/>
    <property type="match status" value="1"/>
</dbReference>
<feature type="binding site" evidence="11">
    <location>
        <position position="258"/>
    </location>
    <ligand>
        <name>Mg(2+)</name>
        <dbReference type="ChEBI" id="CHEBI:18420"/>
    </ligand>
</feature>
<dbReference type="GO" id="GO:0030488">
    <property type="term" value="P:tRNA methylation"/>
    <property type="evidence" value="ECO:0007669"/>
    <property type="project" value="TreeGrafter"/>
</dbReference>
<accession>A0A4V2T1F0</accession>
<dbReference type="Gene3D" id="3.40.50.300">
    <property type="entry name" value="P-loop containing nucleotide triphosphate hydrolases"/>
    <property type="match status" value="1"/>
</dbReference>
<dbReference type="OrthoDB" id="9805918at2"/>
<name>A0A4V2T1F0_9PAST</name>
<dbReference type="NCBIfam" id="TIGR00231">
    <property type="entry name" value="small_GTP"/>
    <property type="match status" value="1"/>
</dbReference>
<dbReference type="SUPFAM" id="SSF52540">
    <property type="entry name" value="P-loop containing nucleoside triphosphate hydrolases"/>
    <property type="match status" value="1"/>
</dbReference>
<reference evidence="14 15" key="1">
    <citation type="submission" date="2019-03" db="EMBL/GenBank/DDBJ databases">
        <title>Genomic Encyclopedia of Type Strains, Phase IV (KMG-IV): sequencing the most valuable type-strain genomes for metagenomic binning, comparative biology and taxonomic classification.</title>
        <authorList>
            <person name="Goeker M."/>
        </authorList>
    </citation>
    <scope>NUCLEOTIDE SEQUENCE [LARGE SCALE GENOMIC DNA]</scope>
    <source>
        <strain evidence="14 15">DSM 28404</strain>
    </source>
</reference>
<feature type="binding site" evidence="11">
    <location>
        <begin position="233"/>
        <end position="238"/>
    </location>
    <ligand>
        <name>GTP</name>
        <dbReference type="ChEBI" id="CHEBI:37565"/>
    </ligand>
</feature>
<keyword evidence="4 11" id="KW-0819">tRNA processing</keyword>
<dbReference type="EMBL" id="SLYB01000019">
    <property type="protein sequence ID" value="TCP93413.1"/>
    <property type="molecule type" value="Genomic_DNA"/>
</dbReference>
<gene>
    <name evidence="11" type="primary">mnmE</name>
    <name evidence="11" type="synonym">trmE</name>
    <name evidence="14" type="ORF">EDC44_11911</name>
</gene>
<keyword evidence="6 11" id="KW-0547">Nucleotide-binding</keyword>
<sequence>MFDSKESFAVKETIVAQATPIGRGGVGILRISGPLAATVAEQVVGKTLKPRLANYLPFKDSDGTVLDQGIALFFQSPNSFTGEDVLELQGHGGQVVLDLLLKRILQVDGVRLARPGEFSEQAFLNDKLDLAQAEAIADLIDASSEQAARSALRLLQGEFSNKVNQLVDQVIYLRTYVEAAIDFPDEEIDFLADGKIEGHLNDIISQLDRVRQEAKQGSILREGMKVVIAGRPNAGKSSLLNALAGREAAIVTDIAGTTRDVLREHIHIDGMPLHIIDTAGLREATDEVERIGINRAWNEIEQADRILLMLDSTEADNQDLNKVRSEFLQKLPHNMPVTIIRNKADLSGETESISEKDGYTIISLSAKTQEGVQLLREHLKQSMGFETGSEGGFLARRRHLQALEHAAAHLHNGYIQLTQFHAGELLAEELRMVQNQLSEITGQFTSDDLLSNIFSSFCIGK</sequence>
<dbReference type="PANTHER" id="PTHR42714:SF2">
    <property type="entry name" value="TRNA MODIFICATION GTPASE GTPBP3, MITOCHONDRIAL"/>
    <property type="match status" value="1"/>
</dbReference>
<keyword evidence="15" id="KW-1185">Reference proteome</keyword>
<feature type="binding site" evidence="11">
    <location>
        <position position="254"/>
    </location>
    <ligand>
        <name>K(+)</name>
        <dbReference type="ChEBI" id="CHEBI:29103"/>
    </ligand>
</feature>
<dbReference type="InterPro" id="IPR006073">
    <property type="entry name" value="GTP-bd"/>
</dbReference>
<comment type="cofactor">
    <cofactor evidence="11">
        <name>K(+)</name>
        <dbReference type="ChEBI" id="CHEBI:29103"/>
    </cofactor>
    <text evidence="11">Binds 1 potassium ion per subunit.</text>
</comment>
<feature type="binding site" evidence="11">
    <location>
        <position position="237"/>
    </location>
    <ligand>
        <name>Mg(2+)</name>
        <dbReference type="ChEBI" id="CHEBI:18420"/>
    </ligand>
</feature>
<dbReference type="InterPro" id="IPR027266">
    <property type="entry name" value="TrmE/GcvT-like"/>
</dbReference>
<protein>
    <recommendedName>
        <fullName evidence="11">tRNA modification GTPase MnmE</fullName>
        <ecNumber evidence="11">3.6.-.-</ecNumber>
    </recommendedName>
</protein>
<dbReference type="CDD" id="cd14858">
    <property type="entry name" value="TrmE_N"/>
    <property type="match status" value="1"/>
</dbReference>